<organism evidence="10 11">
    <name type="scientific">Enemella dayhoffiae</name>
    <dbReference type="NCBI Taxonomy" id="2016507"/>
    <lineage>
        <taxon>Bacteria</taxon>
        <taxon>Bacillati</taxon>
        <taxon>Actinomycetota</taxon>
        <taxon>Actinomycetes</taxon>
        <taxon>Propionibacteriales</taxon>
        <taxon>Propionibacteriaceae</taxon>
        <taxon>Enemella</taxon>
    </lineage>
</organism>
<dbReference type="GO" id="GO:0005886">
    <property type="term" value="C:plasma membrane"/>
    <property type="evidence" value="ECO:0007669"/>
    <property type="project" value="UniProtKB-SubCell"/>
</dbReference>
<dbReference type="Pfam" id="PF10708">
    <property type="entry name" value="DUF2510"/>
    <property type="match status" value="1"/>
</dbReference>
<keyword evidence="4 7" id="KW-1133">Transmembrane helix</keyword>
<evidence type="ECO:0000313" key="10">
    <source>
        <dbReference type="EMBL" id="OYO20840.1"/>
    </source>
</evidence>
<comment type="caution">
    <text evidence="10">The sequence shown here is derived from an EMBL/GenBank/DDBJ whole genome shotgun (WGS) entry which is preliminary data.</text>
</comment>
<evidence type="ECO:0000256" key="7">
    <source>
        <dbReference type="SAM" id="Phobius"/>
    </source>
</evidence>
<keyword evidence="5 7" id="KW-0472">Membrane</keyword>
<evidence type="ECO:0000259" key="9">
    <source>
        <dbReference type="Pfam" id="PF10708"/>
    </source>
</evidence>
<feature type="domain" description="RDD" evidence="8">
    <location>
        <begin position="172"/>
        <end position="330"/>
    </location>
</feature>
<sequence>MGRVSNARALIAVRDQGAVSPPGGDQDPIAAECSVRAARCAPSRSSGSAAERSGRAAGERPYTGRVSDEIPVGSPPAPPGRHAAPGGWYADPANQGQERYWDGWQWTRNTRPSEPSGQFGEPGFGPPGGAAYAPGPGHGHPRVPAQPWGQGSYGQHQAYGPPIPQTADGVPLASWGWRLLAYVIDWILISVVTEVISQVTGLGAAIQRGMSAYLAYLTEISTTGGTPDLGYAISLITPPEMYILQAVTLACFVIYHGLMLRFRGASLGKLACGLRVVPAEQGHAPVRLPWGTALLRPLVTRLLGLVPLLGLIDYLFPLWDRRRQTLHDKVVKTQVVRNR</sequence>
<reference evidence="10 11" key="1">
    <citation type="submission" date="2017-07" db="EMBL/GenBank/DDBJ databases">
        <title>Draft whole genome sequences of clinical Proprionibacteriaceae strains.</title>
        <authorList>
            <person name="Bernier A.-M."/>
            <person name="Bernard K."/>
            <person name="Domingo M.-C."/>
        </authorList>
    </citation>
    <scope>NUCLEOTIDE SEQUENCE [LARGE SCALE GENOMIC DNA]</scope>
    <source>
        <strain evidence="10 11">NML 130396</strain>
    </source>
</reference>
<protein>
    <recommendedName>
        <fullName evidence="12">RDD family protein</fullName>
    </recommendedName>
</protein>
<feature type="region of interest" description="Disordered" evidence="6">
    <location>
        <begin position="107"/>
        <end position="160"/>
    </location>
</feature>
<comment type="subcellular location">
    <subcellularLocation>
        <location evidence="1">Cell membrane</location>
        <topology evidence="1">Multi-pass membrane protein</topology>
    </subcellularLocation>
</comment>
<dbReference type="AlphaFoldDB" id="A0A255GZ16"/>
<accession>A0A255GZ16</accession>
<dbReference type="InterPro" id="IPR051791">
    <property type="entry name" value="Pra-immunoreactive"/>
</dbReference>
<name>A0A255GZ16_9ACTN</name>
<keyword evidence="2" id="KW-1003">Cell membrane</keyword>
<keyword evidence="11" id="KW-1185">Reference proteome</keyword>
<dbReference type="PANTHER" id="PTHR36115:SF4">
    <property type="entry name" value="MEMBRANE PROTEIN"/>
    <property type="match status" value="1"/>
</dbReference>
<feature type="transmembrane region" description="Helical" evidence="7">
    <location>
        <begin position="298"/>
        <end position="319"/>
    </location>
</feature>
<evidence type="ECO:0000256" key="3">
    <source>
        <dbReference type="ARBA" id="ARBA00022692"/>
    </source>
</evidence>
<evidence type="ECO:0000256" key="4">
    <source>
        <dbReference type="ARBA" id="ARBA00022989"/>
    </source>
</evidence>
<proteinExistence type="predicted"/>
<evidence type="ECO:0000313" key="11">
    <source>
        <dbReference type="Proteomes" id="UP000216311"/>
    </source>
</evidence>
<evidence type="ECO:0000259" key="8">
    <source>
        <dbReference type="Pfam" id="PF06271"/>
    </source>
</evidence>
<dbReference type="Proteomes" id="UP000216311">
    <property type="component" value="Unassembled WGS sequence"/>
</dbReference>
<feature type="domain" description="DUF2510" evidence="9">
    <location>
        <begin position="87"/>
        <end position="116"/>
    </location>
</feature>
<gene>
    <name evidence="10" type="ORF">CGZ93_11465</name>
</gene>
<dbReference type="EMBL" id="NMVQ01000023">
    <property type="protein sequence ID" value="OYO20840.1"/>
    <property type="molecule type" value="Genomic_DNA"/>
</dbReference>
<evidence type="ECO:0008006" key="12">
    <source>
        <dbReference type="Google" id="ProtNLM"/>
    </source>
</evidence>
<dbReference type="Pfam" id="PF06271">
    <property type="entry name" value="RDD"/>
    <property type="match status" value="1"/>
</dbReference>
<feature type="compositionally biased region" description="Low complexity" evidence="6">
    <location>
        <begin position="41"/>
        <end position="51"/>
    </location>
</feature>
<evidence type="ECO:0000256" key="5">
    <source>
        <dbReference type="ARBA" id="ARBA00023136"/>
    </source>
</evidence>
<keyword evidence="3 7" id="KW-0812">Transmembrane</keyword>
<evidence type="ECO:0000256" key="1">
    <source>
        <dbReference type="ARBA" id="ARBA00004651"/>
    </source>
</evidence>
<evidence type="ECO:0000256" key="6">
    <source>
        <dbReference type="SAM" id="MobiDB-lite"/>
    </source>
</evidence>
<feature type="region of interest" description="Disordered" evidence="6">
    <location>
        <begin position="1"/>
        <end position="95"/>
    </location>
</feature>
<dbReference type="PANTHER" id="PTHR36115">
    <property type="entry name" value="PROLINE-RICH ANTIGEN HOMOLOG-RELATED"/>
    <property type="match status" value="1"/>
</dbReference>
<evidence type="ECO:0000256" key="2">
    <source>
        <dbReference type="ARBA" id="ARBA00022475"/>
    </source>
</evidence>
<dbReference type="InterPro" id="IPR018929">
    <property type="entry name" value="DUF2510"/>
</dbReference>
<dbReference type="InterPro" id="IPR010432">
    <property type="entry name" value="RDD"/>
</dbReference>